<reference evidence="3 4" key="1">
    <citation type="journal article" date="2008" name="Appl. Environ. Microbiol.">
        <title>Genome of the epsilonproteobacterial chemolithoautotroph Sulfurimonas denitrificans.</title>
        <authorList>
            <person name="Sievert S.M."/>
            <person name="Scott K.M."/>
            <person name="Klotz M.G."/>
            <person name="Chain P.S.G."/>
            <person name="Hauser L.J."/>
            <person name="Hemp J."/>
            <person name="Huegler M."/>
            <person name="Land M."/>
            <person name="Lapidus A."/>
            <person name="Larimer F.W."/>
            <person name="Lucas S."/>
            <person name="Malfatti S.A."/>
            <person name="Meyer F."/>
            <person name="Paulsen I.T."/>
            <person name="Ren Q."/>
            <person name="Simon J."/>
            <person name="Bailey K."/>
            <person name="Diaz E."/>
            <person name="Fitzpatrick K.A."/>
            <person name="Glover B."/>
            <person name="Gwatney N."/>
            <person name="Korajkic A."/>
            <person name="Long A."/>
            <person name="Mobberley J.M."/>
            <person name="Pantry S.N."/>
            <person name="Pazder G."/>
            <person name="Peterson S."/>
            <person name="Quintanilla J.D."/>
            <person name="Sprinkle R."/>
            <person name="Stephens J."/>
            <person name="Thomas P."/>
            <person name="Vaughn R."/>
            <person name="Weber M.J."/>
            <person name="Wooten L.L."/>
        </authorList>
    </citation>
    <scope>NUCLEOTIDE SEQUENCE [LARGE SCALE GENOMIC DNA]</scope>
    <source>
        <strain evidence="4">ATCC 33889 / DSM 1251</strain>
    </source>
</reference>
<dbReference type="STRING" id="326298.Suden_0771"/>
<dbReference type="RefSeq" id="WP_011372403.1">
    <property type="nucleotide sequence ID" value="NC_007575.1"/>
</dbReference>
<gene>
    <name evidence="3" type="ordered locus">Suden_0771</name>
</gene>
<dbReference type="PANTHER" id="PTHR16255:SF6">
    <property type="entry name" value="PROTEIN RETARDED ROOT GROWTH-LIKE"/>
    <property type="match status" value="1"/>
</dbReference>
<evidence type="ECO:0000259" key="2">
    <source>
        <dbReference type="Pfam" id="PF02582"/>
    </source>
</evidence>
<organism evidence="3 4">
    <name type="scientific">Sulfurimonas denitrificans (strain ATCC 33889 / DSM 1251)</name>
    <name type="common">Thiomicrospira denitrificans (strain ATCC 33889 / DSM 1251)</name>
    <dbReference type="NCBI Taxonomy" id="326298"/>
    <lineage>
        <taxon>Bacteria</taxon>
        <taxon>Pseudomonadati</taxon>
        <taxon>Campylobacterota</taxon>
        <taxon>Epsilonproteobacteria</taxon>
        <taxon>Campylobacterales</taxon>
        <taxon>Sulfurimonadaceae</taxon>
        <taxon>Sulfurimonas</taxon>
    </lineage>
</organism>
<dbReference type="KEGG" id="tdn:Suden_0771"/>
<dbReference type="AlphaFoldDB" id="Q30SI1"/>
<dbReference type="EMBL" id="CP000153">
    <property type="protein sequence ID" value="ABB44050.1"/>
    <property type="molecule type" value="Genomic_DNA"/>
</dbReference>
<name>Q30SI1_SULDN</name>
<keyword evidence="1" id="KW-0812">Transmembrane</keyword>
<accession>Q30SI1</accession>
<dbReference type="InterPro" id="IPR003734">
    <property type="entry name" value="DUF155"/>
</dbReference>
<feature type="domain" description="DUF155" evidence="2">
    <location>
        <begin position="47"/>
        <end position="215"/>
    </location>
</feature>
<dbReference type="InterPro" id="IPR051624">
    <property type="entry name" value="RMD1/Sad1-interacting"/>
</dbReference>
<dbReference type="PANTHER" id="PTHR16255">
    <property type="entry name" value="REQUIRED FOR MEIOTIC NUCLEAR DIVISION PROTEIN 1 HOMOLOG"/>
    <property type="match status" value="1"/>
</dbReference>
<proteinExistence type="predicted"/>
<dbReference type="eggNOG" id="COG1723">
    <property type="taxonomic scope" value="Bacteria"/>
</dbReference>
<protein>
    <recommendedName>
        <fullName evidence="2">DUF155 domain-containing protein</fullName>
    </recommendedName>
</protein>
<dbReference type="HOGENOM" id="CLU_011220_2_1_7"/>
<keyword evidence="4" id="KW-1185">Reference proteome</keyword>
<dbReference type="Pfam" id="PF02582">
    <property type="entry name" value="DUF155"/>
    <property type="match status" value="1"/>
</dbReference>
<evidence type="ECO:0000313" key="3">
    <source>
        <dbReference type="EMBL" id="ABB44050.1"/>
    </source>
</evidence>
<dbReference type="OrthoDB" id="5338490at2"/>
<sequence>MESALLFVSVEIPIIITKDDLEKEFPELILTTIEKSFVGEISKDKFIFTTSFGVITFCNFSHEEIKSYLGRLNVKGAAHYQTKLINQDYPMVIDVEYQKPLIDTHTIKYNKFNKSVASIVSLVLSRSVGLEIREKSLETKMQESKKLYDTIENIKAKDRKNLMNFASSIAKERFEILNKLFLLDKPDIIWDDFELELLYNQLALQLELKSRFDVIEYKISFLKESVEFITDRVNQKSSEFLEWIIIWLIAIEILFSTYEYIIKPNF</sequence>
<keyword evidence="1" id="KW-1133">Transmembrane helix</keyword>
<evidence type="ECO:0000313" key="4">
    <source>
        <dbReference type="Proteomes" id="UP000002714"/>
    </source>
</evidence>
<dbReference type="Proteomes" id="UP000002714">
    <property type="component" value="Chromosome"/>
</dbReference>
<keyword evidence="1" id="KW-0472">Membrane</keyword>
<evidence type="ECO:0000256" key="1">
    <source>
        <dbReference type="SAM" id="Phobius"/>
    </source>
</evidence>
<feature type="transmembrane region" description="Helical" evidence="1">
    <location>
        <begin position="240"/>
        <end position="261"/>
    </location>
</feature>